<gene>
    <name evidence="2" type="ORF">WG66_7561</name>
</gene>
<accession>A0A0W0FU98</accession>
<evidence type="ECO:0000313" key="3">
    <source>
        <dbReference type="Proteomes" id="UP000054988"/>
    </source>
</evidence>
<dbReference type="EMBL" id="LATX01001627">
    <property type="protein sequence ID" value="KTB39860.1"/>
    <property type="molecule type" value="Genomic_DNA"/>
</dbReference>
<feature type="compositionally biased region" description="Low complexity" evidence="1">
    <location>
        <begin position="115"/>
        <end position="144"/>
    </location>
</feature>
<evidence type="ECO:0000313" key="2">
    <source>
        <dbReference type="EMBL" id="KTB39860.1"/>
    </source>
</evidence>
<proteinExistence type="predicted"/>
<feature type="compositionally biased region" description="Polar residues" evidence="1">
    <location>
        <begin position="76"/>
        <end position="89"/>
    </location>
</feature>
<sequence length="308" mass="33221">MSTHEALLSPTLTATSTSSFDVIEDPRSRSSTISNLSTGEDSDDEIVWQVSPTRCSAPDASATEESDDDFVVLSRQPRSPRSDTLNTVPNSPPNPSALTTELGKLSLRSTDDVSTKGTVPVATTTSTDTRSSSPSTGSERSISSKGSQRRTRRKARRNAGESGLGARPIVDDVSEAASDNGDHEATQISAYEEAVQFVNMFLTNPDAYNNSSGRLTLLQSIIIELGLAKSAIPASMKSAKALLKSHAFVNIREYIAVREQGMEAIQQIMHPSRSALARSIKKSPKNRASLPWVKEHGLQVLLVSCFYH</sequence>
<dbReference type="AlphaFoldDB" id="A0A0W0FU98"/>
<dbReference type="Proteomes" id="UP000054988">
    <property type="component" value="Unassembled WGS sequence"/>
</dbReference>
<protein>
    <submittedName>
        <fullName evidence="2">Uncharacterized protein</fullName>
    </submittedName>
</protein>
<feature type="compositionally biased region" description="Basic residues" evidence="1">
    <location>
        <begin position="147"/>
        <end position="157"/>
    </location>
</feature>
<evidence type="ECO:0000256" key="1">
    <source>
        <dbReference type="SAM" id="MobiDB-lite"/>
    </source>
</evidence>
<dbReference type="eggNOG" id="ENOG502SSQ9">
    <property type="taxonomic scope" value="Eukaryota"/>
</dbReference>
<organism evidence="2 3">
    <name type="scientific">Moniliophthora roreri</name>
    <name type="common">Frosty pod rot fungus</name>
    <name type="synonym">Monilia roreri</name>
    <dbReference type="NCBI Taxonomy" id="221103"/>
    <lineage>
        <taxon>Eukaryota</taxon>
        <taxon>Fungi</taxon>
        <taxon>Dikarya</taxon>
        <taxon>Basidiomycota</taxon>
        <taxon>Agaricomycotina</taxon>
        <taxon>Agaricomycetes</taxon>
        <taxon>Agaricomycetidae</taxon>
        <taxon>Agaricales</taxon>
        <taxon>Marasmiineae</taxon>
        <taxon>Marasmiaceae</taxon>
        <taxon>Moniliophthora</taxon>
    </lineage>
</organism>
<feature type="region of interest" description="Disordered" evidence="1">
    <location>
        <begin position="1"/>
        <end position="183"/>
    </location>
</feature>
<feature type="compositionally biased region" description="Polar residues" evidence="1">
    <location>
        <begin position="29"/>
        <end position="39"/>
    </location>
</feature>
<feature type="compositionally biased region" description="Low complexity" evidence="1">
    <location>
        <begin position="1"/>
        <end position="19"/>
    </location>
</feature>
<reference evidence="2 3" key="1">
    <citation type="submission" date="2015-12" db="EMBL/GenBank/DDBJ databases">
        <title>Draft genome sequence of Moniliophthora roreri, the causal agent of frosty pod rot of cacao.</title>
        <authorList>
            <person name="Aime M.C."/>
            <person name="Diaz-Valderrama J.R."/>
            <person name="Kijpornyongpan T."/>
            <person name="Phillips-Mora W."/>
        </authorList>
    </citation>
    <scope>NUCLEOTIDE SEQUENCE [LARGE SCALE GENOMIC DNA]</scope>
    <source>
        <strain evidence="2 3">MCA 2952</strain>
    </source>
</reference>
<comment type="caution">
    <text evidence="2">The sequence shown here is derived from an EMBL/GenBank/DDBJ whole genome shotgun (WGS) entry which is preliminary data.</text>
</comment>
<name>A0A0W0FU98_MONRR</name>